<sequence length="340" mass="39361">MKKILLIIIGLTSGIIITEVFLRTPFYQINYQKSEGWWKWYWHTQRTNNSPTHLPEIYEFDPLLGWIPKKDTKAQLVDGTKVTINSEGFRAPDNYINQRKKNRIIAIGDSYTFGECADDEETYSYYLEKISEDTEVFNMGVHGYGLDQEYLKLKRALKYQPDMVIVGFYSDDVERVKYGFIDYQKPKFAFVGGKLTQVNQPLTDPKKYAGQFHLILSDILSMIYDKYYVNQEKVRSETNKIAMALLNEMQTAVVESGATMMLVNIPSYKELTSAGEANNPVYLSYCRKNSNLCLDPSEAINRYLQSQANPSTFFHCHYAKEIHQIIAGEIKKKRTELKKS</sequence>
<dbReference type="Proteomes" id="UP000034894">
    <property type="component" value="Unassembled WGS sequence"/>
</dbReference>
<name>A0A0G1DKJ7_9BACT</name>
<gene>
    <name evidence="1" type="ORF">UV73_C0002G0099</name>
</gene>
<proteinExistence type="predicted"/>
<accession>A0A0G1DKJ7</accession>
<dbReference type="EMBL" id="LCFP01000002">
    <property type="protein sequence ID" value="KKS98385.1"/>
    <property type="molecule type" value="Genomic_DNA"/>
</dbReference>
<dbReference type="CDD" id="cd00229">
    <property type="entry name" value="SGNH_hydrolase"/>
    <property type="match status" value="1"/>
</dbReference>
<organism evidence="1 2">
    <name type="scientific">Candidatus Gottesmanbacteria bacterium GW2011_GWA2_43_14</name>
    <dbReference type="NCBI Taxonomy" id="1618443"/>
    <lineage>
        <taxon>Bacteria</taxon>
        <taxon>Candidatus Gottesmaniibacteriota</taxon>
    </lineage>
</organism>
<dbReference type="AlphaFoldDB" id="A0A0G1DKJ7"/>
<dbReference type="Gene3D" id="3.40.50.1110">
    <property type="entry name" value="SGNH hydrolase"/>
    <property type="match status" value="1"/>
</dbReference>
<reference evidence="1 2" key="1">
    <citation type="journal article" date="2015" name="Nature">
        <title>rRNA introns, odd ribosomes, and small enigmatic genomes across a large radiation of phyla.</title>
        <authorList>
            <person name="Brown C.T."/>
            <person name="Hug L.A."/>
            <person name="Thomas B.C."/>
            <person name="Sharon I."/>
            <person name="Castelle C.J."/>
            <person name="Singh A."/>
            <person name="Wilkins M.J."/>
            <person name="Williams K.H."/>
            <person name="Banfield J.F."/>
        </authorList>
    </citation>
    <scope>NUCLEOTIDE SEQUENCE [LARGE SCALE GENOMIC DNA]</scope>
</reference>
<evidence type="ECO:0008006" key="3">
    <source>
        <dbReference type="Google" id="ProtNLM"/>
    </source>
</evidence>
<protein>
    <recommendedName>
        <fullName evidence="3">SGNH hydrolase-type esterase domain-containing protein</fullName>
    </recommendedName>
</protein>
<evidence type="ECO:0000313" key="1">
    <source>
        <dbReference type="EMBL" id="KKS98385.1"/>
    </source>
</evidence>
<dbReference type="SUPFAM" id="SSF52266">
    <property type="entry name" value="SGNH hydrolase"/>
    <property type="match status" value="1"/>
</dbReference>
<dbReference type="InterPro" id="IPR036514">
    <property type="entry name" value="SGNH_hydro_sf"/>
</dbReference>
<comment type="caution">
    <text evidence="1">The sequence shown here is derived from an EMBL/GenBank/DDBJ whole genome shotgun (WGS) entry which is preliminary data.</text>
</comment>
<dbReference type="STRING" id="1618443.UV73_C0002G0099"/>
<evidence type="ECO:0000313" key="2">
    <source>
        <dbReference type="Proteomes" id="UP000034894"/>
    </source>
</evidence>